<organism evidence="1">
    <name type="scientific">Hyperionvirus sp</name>
    <dbReference type="NCBI Taxonomy" id="2487770"/>
    <lineage>
        <taxon>Viruses</taxon>
        <taxon>Varidnaviria</taxon>
        <taxon>Bamfordvirae</taxon>
        <taxon>Nucleocytoviricota</taxon>
        <taxon>Megaviricetes</taxon>
        <taxon>Imitervirales</taxon>
        <taxon>Mimiviridae</taxon>
        <taxon>Klosneuvirinae</taxon>
    </lineage>
</organism>
<accession>A0A3G5AAW4</accession>
<name>A0A3G5AAW4_9VIRU</name>
<reference evidence="1" key="1">
    <citation type="submission" date="2018-10" db="EMBL/GenBank/DDBJ databases">
        <title>Hidden diversity of soil giant viruses.</title>
        <authorList>
            <person name="Schulz F."/>
            <person name="Alteio L."/>
            <person name="Goudeau D."/>
            <person name="Ryan E.M."/>
            <person name="Malmstrom R.R."/>
            <person name="Blanchard J."/>
            <person name="Woyke T."/>
        </authorList>
    </citation>
    <scope>NUCLEOTIDE SEQUENCE</scope>
    <source>
        <strain evidence="1">HYV1</strain>
    </source>
</reference>
<sequence length="73" mass="8720">MRNSIDPYVVWRYFIIIMLRLYAHDYGSIDLVVLTSSFSSSQSFPIDKYAISENIIEKTECKRIYIIQFKLYL</sequence>
<gene>
    <name evidence="1" type="ORF">Hyperionvirus23_42</name>
</gene>
<proteinExistence type="predicted"/>
<evidence type="ECO:0000313" key="1">
    <source>
        <dbReference type="EMBL" id="AYV84375.1"/>
    </source>
</evidence>
<dbReference type="EMBL" id="MK072405">
    <property type="protein sequence ID" value="AYV84375.1"/>
    <property type="molecule type" value="Genomic_DNA"/>
</dbReference>
<protein>
    <submittedName>
        <fullName evidence="1">Uncharacterized protein</fullName>
    </submittedName>
</protein>